<organism evidence="1 2">
    <name type="scientific">Paractinoplanes bogorensis</name>
    <dbReference type="NCBI Taxonomy" id="1610840"/>
    <lineage>
        <taxon>Bacteria</taxon>
        <taxon>Bacillati</taxon>
        <taxon>Actinomycetota</taxon>
        <taxon>Actinomycetes</taxon>
        <taxon>Micromonosporales</taxon>
        <taxon>Micromonosporaceae</taxon>
        <taxon>Paractinoplanes</taxon>
    </lineage>
</organism>
<proteinExistence type="predicted"/>
<evidence type="ECO:0008006" key="3">
    <source>
        <dbReference type="Google" id="ProtNLM"/>
    </source>
</evidence>
<gene>
    <name evidence="1" type="ORF">KOI35_42670</name>
</gene>
<accession>A0ABS5Z3G3</accession>
<dbReference type="EMBL" id="JAHKKG010000018">
    <property type="protein sequence ID" value="MBU2670226.1"/>
    <property type="molecule type" value="Genomic_DNA"/>
</dbReference>
<reference evidence="1 2" key="1">
    <citation type="submission" date="2021-06" db="EMBL/GenBank/DDBJ databases">
        <title>Actinoplanes lichenicola sp. nov., and Actinoplanes ovalisporus sp. nov., isolated from lichen in Thailand.</title>
        <authorList>
            <person name="Saeng-In P."/>
            <person name="Kanchanasin P."/>
            <person name="Yuki M."/>
            <person name="Kudo T."/>
            <person name="Ohkuma M."/>
            <person name="Phongsopitanun W."/>
            <person name="Tanasupawat S."/>
        </authorList>
    </citation>
    <scope>NUCLEOTIDE SEQUENCE [LARGE SCALE GENOMIC DNA]</scope>
    <source>
        <strain evidence="1 2">NBRC 110975</strain>
    </source>
</reference>
<name>A0ABS5Z3G3_9ACTN</name>
<comment type="caution">
    <text evidence="1">The sequence shown here is derived from an EMBL/GenBank/DDBJ whole genome shotgun (WGS) entry which is preliminary data.</text>
</comment>
<sequence>MAADQVQFPAYQVERHAGSVERAADAMETARGAVHEVAMDSEAYGKLCQFLPGILSPVFELGLDALNTTVDVLGESAAKLRATAADMSATDISSGHRITRAGDGNRPAIELPL</sequence>
<protein>
    <recommendedName>
        <fullName evidence="3">ESX-1 secretion-associated protein</fullName>
    </recommendedName>
</protein>
<dbReference type="Proteomes" id="UP001519654">
    <property type="component" value="Unassembled WGS sequence"/>
</dbReference>
<evidence type="ECO:0000313" key="1">
    <source>
        <dbReference type="EMBL" id="MBU2670226.1"/>
    </source>
</evidence>
<dbReference type="RefSeq" id="WP_215795450.1">
    <property type="nucleotide sequence ID" value="NZ_JAHKKG010000018.1"/>
</dbReference>
<evidence type="ECO:0000313" key="2">
    <source>
        <dbReference type="Proteomes" id="UP001519654"/>
    </source>
</evidence>
<keyword evidence="2" id="KW-1185">Reference proteome</keyword>